<evidence type="ECO:0000313" key="3">
    <source>
        <dbReference type="Proteomes" id="UP000295043"/>
    </source>
</evidence>
<organism evidence="2 3">
    <name type="scientific">Sinorhizobium americanum</name>
    <dbReference type="NCBI Taxonomy" id="194963"/>
    <lineage>
        <taxon>Bacteria</taxon>
        <taxon>Pseudomonadati</taxon>
        <taxon>Pseudomonadota</taxon>
        <taxon>Alphaproteobacteria</taxon>
        <taxon>Hyphomicrobiales</taxon>
        <taxon>Rhizobiaceae</taxon>
        <taxon>Sinorhizobium/Ensifer group</taxon>
        <taxon>Sinorhizobium</taxon>
    </lineage>
</organism>
<protein>
    <submittedName>
        <fullName evidence="2">Uncharacterized protein</fullName>
    </submittedName>
</protein>
<reference evidence="2 3" key="1">
    <citation type="submission" date="2019-03" db="EMBL/GenBank/DDBJ databases">
        <title>Genomic Encyclopedia of Type Strains, Phase IV (KMG-V): Genome sequencing to study the core and pangenomes of soil and plant-associated prokaryotes.</title>
        <authorList>
            <person name="Whitman W."/>
        </authorList>
    </citation>
    <scope>NUCLEOTIDE SEQUENCE [LARGE SCALE GENOMIC DNA]</scope>
    <source>
        <strain evidence="2 3">23C40</strain>
    </source>
</reference>
<dbReference type="InterPro" id="IPR027417">
    <property type="entry name" value="P-loop_NTPase"/>
</dbReference>
<dbReference type="Proteomes" id="UP000295043">
    <property type="component" value="Unassembled WGS sequence"/>
</dbReference>
<dbReference type="AlphaFoldDB" id="A0A4R2BXR3"/>
<proteinExistence type="predicted"/>
<dbReference type="SUPFAM" id="SSF52540">
    <property type="entry name" value="P-loop containing nucleoside triphosphate hydrolases"/>
    <property type="match status" value="1"/>
</dbReference>
<evidence type="ECO:0000313" key="2">
    <source>
        <dbReference type="EMBL" id="TCN32476.1"/>
    </source>
</evidence>
<feature type="region of interest" description="Disordered" evidence="1">
    <location>
        <begin position="489"/>
        <end position="512"/>
    </location>
</feature>
<name>A0A4R2BXR3_9HYPH</name>
<accession>A0A4R2BXR3</accession>
<comment type="caution">
    <text evidence="2">The sequence shown here is derived from an EMBL/GenBank/DDBJ whole genome shotgun (WGS) entry which is preliminary data.</text>
</comment>
<sequence>MSIQLDIETNLHLNENIASSDQVIYYVDGPVGSHKTSSMYRFVAACPNAKFVIGTPTNEMTDQIAGGLEAHDISCLPIHRKTDDGKRIEGSAVRYRRALLEGGSRIIAINHDVALKLALDKMDCDHIRNPDLFAADNYRDIHLIIDEILSVYKRFTLKGMTLSNGWVSTYFNTFKSNEASEYYHLTLNERGMAAWSNGFLEEQQPLSAKQRAILDHTVNERYRVAVSVKDFDQLNSGDRTSLSFFVTVRPSVLQQYRSATIIGANFKKSMLYKMWKDDVNFQPHPYIEGDYDDFSHKHDAGVTINHYYFCEPTFSKTRLKEIGYETVFDKASVAVESILKQHNNNQNMSYLFAVNNPEKESDPDYRWLTEAEGGYATRISANPRGQNGHKDKNASAFLAAVNFSNIDTEFLNSAFNISPSESREAMTYENISQFHGRTSVRVYDATKDLYFFSPDHASALAMHKEFGGEEPIFIDLGFEQFRYDEADDRTDAERQADYNTSRNNSREDKRWSNEGTRQYDGFTLAIWVKRGDSFPDFLEGLEWQDILHFTEDQTKAKRSKTNLPQIREGFFKDHSNHRTSGNIESTKMLQMDVDGSAVSPETFSNFLADELGLTHVIYNSISSTGDNPRFHFLIPLDKAVNRSVHERIFAMVAERIAAEYEGIEFGLEIDRKSFNLPIYSACLPKKAGGGIFIAREAAFLDVDAYLARRLSVAAPVADTKPAAAKARNTPIAKIDHLEAIRIVSEIALEHAKPQHRDAAFKLAGQALIYEHKMAPDEAVQALETTLHMFGKDQNAPRRLVNSLISADGYQRNL</sequence>
<dbReference type="RefSeq" id="WP_132073625.1">
    <property type="nucleotide sequence ID" value="NZ_SLVU01000004.1"/>
</dbReference>
<dbReference type="EMBL" id="SLVU01000004">
    <property type="protein sequence ID" value="TCN32476.1"/>
    <property type="molecule type" value="Genomic_DNA"/>
</dbReference>
<evidence type="ECO:0000256" key="1">
    <source>
        <dbReference type="SAM" id="MobiDB-lite"/>
    </source>
</evidence>
<gene>
    <name evidence="2" type="ORF">EV184_104142</name>
</gene>